<keyword evidence="1" id="KW-0645">Protease</keyword>
<accession>A0ACB7U2L3</accession>
<dbReference type="Proteomes" id="UP000827976">
    <property type="component" value="Chromosome 19"/>
</dbReference>
<protein>
    <submittedName>
        <fullName evidence="1">Angiotensin-converting enzyme 2 protein</fullName>
        <ecNumber evidence="1">3.4.17.23</ecNumber>
    </submittedName>
</protein>
<proteinExistence type="predicted"/>
<name>A0ACB7U2L3_DIOAL</name>
<keyword evidence="1" id="KW-0121">Carboxypeptidase</keyword>
<dbReference type="EMBL" id="CM037029">
    <property type="protein sequence ID" value="KAH7654490.1"/>
    <property type="molecule type" value="Genomic_DNA"/>
</dbReference>
<dbReference type="EC" id="3.4.17.23" evidence="1"/>
<comment type="caution">
    <text evidence="1">The sequence shown here is derived from an EMBL/GenBank/DDBJ whole genome shotgun (WGS) entry which is preliminary data.</text>
</comment>
<reference evidence="2" key="1">
    <citation type="journal article" date="2022" name="Nat. Commun.">
        <title>Chromosome evolution and the genetic basis of agronomically important traits in greater yam.</title>
        <authorList>
            <person name="Bredeson J.V."/>
            <person name="Lyons J.B."/>
            <person name="Oniyinde I.O."/>
            <person name="Okereke N.R."/>
            <person name="Kolade O."/>
            <person name="Nnabue I."/>
            <person name="Nwadili C.O."/>
            <person name="Hribova E."/>
            <person name="Parker M."/>
            <person name="Nwogha J."/>
            <person name="Shu S."/>
            <person name="Carlson J."/>
            <person name="Kariba R."/>
            <person name="Muthemba S."/>
            <person name="Knop K."/>
            <person name="Barton G.J."/>
            <person name="Sherwood A.V."/>
            <person name="Lopez-Montes A."/>
            <person name="Asiedu R."/>
            <person name="Jamnadass R."/>
            <person name="Muchugi A."/>
            <person name="Goodstein D."/>
            <person name="Egesi C.N."/>
            <person name="Featherston J."/>
            <person name="Asfaw A."/>
            <person name="Simpson G.G."/>
            <person name="Dolezel J."/>
            <person name="Hendre P.S."/>
            <person name="Van Deynze A."/>
            <person name="Kumar P.L."/>
            <person name="Obidiegwu J.E."/>
            <person name="Bhattacharjee R."/>
            <person name="Rokhsar D.S."/>
        </authorList>
    </citation>
    <scope>NUCLEOTIDE SEQUENCE [LARGE SCALE GENOMIC DNA]</scope>
    <source>
        <strain evidence="2">cv. TDa95/00328</strain>
    </source>
</reference>
<organism evidence="1 2">
    <name type="scientific">Dioscorea alata</name>
    <name type="common">Purple yam</name>
    <dbReference type="NCBI Taxonomy" id="55571"/>
    <lineage>
        <taxon>Eukaryota</taxon>
        <taxon>Viridiplantae</taxon>
        <taxon>Streptophyta</taxon>
        <taxon>Embryophyta</taxon>
        <taxon>Tracheophyta</taxon>
        <taxon>Spermatophyta</taxon>
        <taxon>Magnoliopsida</taxon>
        <taxon>Liliopsida</taxon>
        <taxon>Dioscoreales</taxon>
        <taxon>Dioscoreaceae</taxon>
        <taxon>Dioscorea</taxon>
    </lineage>
</organism>
<keyword evidence="1" id="KW-0378">Hydrolase</keyword>
<gene>
    <name evidence="1" type="ORF">IHE45_19G146700</name>
</gene>
<sequence>MTVHLNFDIFMCFPFSVWKQLEENNQVFFGEYYLRLVLMEQCMEFNKLAAAVIEAKGKHTSSSSAQEFFSDITNLKYINSGFISFIHLLVPEAQNASNVAQQTPALVTPGNALCNGGTWNTLMGNGNDFNGIPSSQNGNMQVCQGMNGMDQFSFSAGAPSLGFSAPQYGYINQAPPNYNKSNVRPQGISVAPCSTSNNLGLMEQQQFNMPTTVDGFLGQSHSFDQFFSWPAVNGLLSQASALDFFFSFCYIDSGSSMFTFDNYLLGVPGNEAKVSNHASGVQNFSNDFVGFPSSSQYFMQ</sequence>
<keyword evidence="2" id="KW-1185">Reference proteome</keyword>
<evidence type="ECO:0000313" key="1">
    <source>
        <dbReference type="EMBL" id="KAH7654490.1"/>
    </source>
</evidence>
<evidence type="ECO:0000313" key="2">
    <source>
        <dbReference type="Proteomes" id="UP000827976"/>
    </source>
</evidence>